<feature type="transmembrane region" description="Helical" evidence="6">
    <location>
        <begin position="12"/>
        <end position="32"/>
    </location>
</feature>
<dbReference type="PANTHER" id="PTHR32322:SF2">
    <property type="entry name" value="EAMA DOMAIN-CONTAINING PROTEIN"/>
    <property type="match status" value="1"/>
</dbReference>
<dbReference type="InterPro" id="IPR050638">
    <property type="entry name" value="AA-Vitamin_Transporters"/>
</dbReference>
<evidence type="ECO:0000259" key="7">
    <source>
        <dbReference type="Pfam" id="PF00892"/>
    </source>
</evidence>
<feature type="transmembrane region" description="Helical" evidence="6">
    <location>
        <begin position="163"/>
        <end position="180"/>
    </location>
</feature>
<sequence>MSVFNLRSNSDVLPIAAFWVLGLVWGANFIYMKMAVAHITPLQTVFIRVLCGLLPVALYAWWRGDLKQQHIKYAPHFLVMALLATVVYYYGFASATQFLPSAIAGAASAAIPLFSFVFAIVFLPEERFSLIRLTGLLSGCCGVIFIANPFADVVTLQNNMQGISYILVGALCVGSSFVYARKYLTPLNIPASALTTYQLGFSALFLLLITDFDGIEQLQDETHTLLGTIVGLGVLGTGFAYLLYYYLVNKLGAVKAASSTYVPPVVALLIGAVIVGESILPTDYLGALAILIGVYCLSKK</sequence>
<dbReference type="AlphaFoldDB" id="A0AA48HK26"/>
<feature type="transmembrane region" description="Helical" evidence="6">
    <location>
        <begin position="98"/>
        <end position="123"/>
    </location>
</feature>
<protein>
    <submittedName>
        <fullName evidence="8">Transporter</fullName>
    </submittedName>
</protein>
<comment type="subcellular location">
    <subcellularLocation>
        <location evidence="1">Membrane</location>
        <topology evidence="1">Multi-pass membrane protein</topology>
    </subcellularLocation>
</comment>
<evidence type="ECO:0000256" key="3">
    <source>
        <dbReference type="ARBA" id="ARBA00022692"/>
    </source>
</evidence>
<feature type="domain" description="EamA" evidence="7">
    <location>
        <begin position="161"/>
        <end position="298"/>
    </location>
</feature>
<dbReference type="EMBL" id="AP027272">
    <property type="protein sequence ID" value="BDX05017.1"/>
    <property type="molecule type" value="Genomic_DNA"/>
</dbReference>
<feature type="transmembrane region" description="Helical" evidence="6">
    <location>
        <begin position="74"/>
        <end position="92"/>
    </location>
</feature>
<evidence type="ECO:0000313" key="8">
    <source>
        <dbReference type="EMBL" id="BDX05017.1"/>
    </source>
</evidence>
<feature type="transmembrane region" description="Helical" evidence="6">
    <location>
        <begin position="260"/>
        <end position="276"/>
    </location>
</feature>
<evidence type="ECO:0000256" key="4">
    <source>
        <dbReference type="ARBA" id="ARBA00022989"/>
    </source>
</evidence>
<dbReference type="InterPro" id="IPR037185">
    <property type="entry name" value="EmrE-like"/>
</dbReference>
<dbReference type="Proteomes" id="UP001333710">
    <property type="component" value="Chromosome"/>
</dbReference>
<dbReference type="PANTHER" id="PTHR32322">
    <property type="entry name" value="INNER MEMBRANE TRANSPORTER"/>
    <property type="match status" value="1"/>
</dbReference>
<feature type="transmembrane region" description="Helical" evidence="6">
    <location>
        <begin position="44"/>
        <end position="62"/>
    </location>
</feature>
<evidence type="ECO:0000256" key="1">
    <source>
        <dbReference type="ARBA" id="ARBA00004141"/>
    </source>
</evidence>
<proteinExistence type="inferred from homology"/>
<feature type="transmembrane region" description="Helical" evidence="6">
    <location>
        <begin position="229"/>
        <end position="248"/>
    </location>
</feature>
<keyword evidence="4 6" id="KW-1133">Transmembrane helix</keyword>
<dbReference type="KEGG" id="pmaw:MACH26_05380"/>
<organism evidence="8 9">
    <name type="scientific">Planctobacterium marinum</name>
    <dbReference type="NCBI Taxonomy" id="1631968"/>
    <lineage>
        <taxon>Bacteria</taxon>
        <taxon>Pseudomonadati</taxon>
        <taxon>Pseudomonadota</taxon>
        <taxon>Gammaproteobacteria</taxon>
        <taxon>Alteromonadales</taxon>
        <taxon>Alteromonadaceae</taxon>
        <taxon>Planctobacterium</taxon>
    </lineage>
</organism>
<keyword evidence="5 6" id="KW-0472">Membrane</keyword>
<evidence type="ECO:0000256" key="2">
    <source>
        <dbReference type="ARBA" id="ARBA00007362"/>
    </source>
</evidence>
<evidence type="ECO:0000256" key="6">
    <source>
        <dbReference type="SAM" id="Phobius"/>
    </source>
</evidence>
<keyword evidence="3 6" id="KW-0812">Transmembrane</keyword>
<feature type="transmembrane region" description="Helical" evidence="6">
    <location>
        <begin position="187"/>
        <end position="209"/>
    </location>
</feature>
<gene>
    <name evidence="8" type="ORF">MACH26_05380</name>
</gene>
<name>A0AA48HK26_9ALTE</name>
<feature type="domain" description="EamA" evidence="7">
    <location>
        <begin position="19"/>
        <end position="146"/>
    </location>
</feature>
<evidence type="ECO:0000256" key="5">
    <source>
        <dbReference type="ARBA" id="ARBA00023136"/>
    </source>
</evidence>
<reference evidence="8" key="1">
    <citation type="submission" date="2023-01" db="EMBL/GenBank/DDBJ databases">
        <title>Complete genome sequence of Planctobacterium marinum strain Dej080120_11.</title>
        <authorList>
            <person name="Ueki S."/>
            <person name="Maruyama F."/>
        </authorList>
    </citation>
    <scope>NUCLEOTIDE SEQUENCE</scope>
    <source>
        <strain evidence="8">Dej080120_11</strain>
    </source>
</reference>
<dbReference type="Pfam" id="PF00892">
    <property type="entry name" value="EamA"/>
    <property type="match status" value="2"/>
</dbReference>
<keyword evidence="9" id="KW-1185">Reference proteome</keyword>
<feature type="transmembrane region" description="Helical" evidence="6">
    <location>
        <begin position="130"/>
        <end position="151"/>
    </location>
</feature>
<dbReference type="InterPro" id="IPR000620">
    <property type="entry name" value="EamA_dom"/>
</dbReference>
<evidence type="ECO:0000313" key="9">
    <source>
        <dbReference type="Proteomes" id="UP001333710"/>
    </source>
</evidence>
<comment type="similarity">
    <text evidence="2">Belongs to the EamA transporter family.</text>
</comment>
<dbReference type="GO" id="GO:0016020">
    <property type="term" value="C:membrane"/>
    <property type="evidence" value="ECO:0007669"/>
    <property type="project" value="UniProtKB-SubCell"/>
</dbReference>
<dbReference type="RefSeq" id="WP_338290939.1">
    <property type="nucleotide sequence ID" value="NZ_AP027272.1"/>
</dbReference>
<accession>A0AA48HK26</accession>
<feature type="transmembrane region" description="Helical" evidence="6">
    <location>
        <begin position="282"/>
        <end position="298"/>
    </location>
</feature>
<dbReference type="SUPFAM" id="SSF103481">
    <property type="entry name" value="Multidrug resistance efflux transporter EmrE"/>
    <property type="match status" value="2"/>
</dbReference>